<evidence type="ECO:0000256" key="1">
    <source>
        <dbReference type="ARBA" id="ARBA00022553"/>
    </source>
</evidence>
<reference evidence="8" key="1">
    <citation type="submission" date="2016-04" db="EMBL/GenBank/DDBJ databases">
        <authorList>
            <person name="Evans L.H."/>
            <person name="Alamgir A."/>
            <person name="Owens N."/>
            <person name="Weber N.D."/>
            <person name="Virtaneva K."/>
            <person name="Barbian K."/>
            <person name="Babar A."/>
            <person name="Rosenke K."/>
        </authorList>
    </citation>
    <scope>NUCLEOTIDE SEQUENCE</scope>
    <source>
        <strain evidence="8">86</strain>
    </source>
</reference>
<dbReference type="AlphaFoldDB" id="A0A212JF30"/>
<dbReference type="SMART" id="SM00448">
    <property type="entry name" value="REC"/>
    <property type="match status" value="1"/>
</dbReference>
<feature type="domain" description="Response regulatory" evidence="7">
    <location>
        <begin position="10"/>
        <end position="140"/>
    </location>
</feature>
<evidence type="ECO:0000259" key="7">
    <source>
        <dbReference type="PROSITE" id="PS50110"/>
    </source>
</evidence>
<keyword evidence="3" id="KW-0805">Transcription regulation</keyword>
<dbReference type="InterPro" id="IPR001789">
    <property type="entry name" value="Sig_transdc_resp-reg_receiver"/>
</dbReference>
<dbReference type="SUPFAM" id="SSF52172">
    <property type="entry name" value="CheY-like"/>
    <property type="match status" value="1"/>
</dbReference>
<evidence type="ECO:0000256" key="2">
    <source>
        <dbReference type="ARBA" id="ARBA00023012"/>
    </source>
</evidence>
<evidence type="ECO:0000256" key="4">
    <source>
        <dbReference type="ARBA" id="ARBA00023125"/>
    </source>
</evidence>
<proteinExistence type="predicted"/>
<feature type="modified residue" description="4-aspartylphosphate" evidence="6">
    <location>
        <position position="71"/>
    </location>
</feature>
<evidence type="ECO:0000256" key="5">
    <source>
        <dbReference type="ARBA" id="ARBA00023163"/>
    </source>
</evidence>
<dbReference type="PROSITE" id="PS50110">
    <property type="entry name" value="RESPONSE_REGULATORY"/>
    <property type="match status" value="1"/>
</dbReference>
<dbReference type="PANTHER" id="PTHR48111:SF1">
    <property type="entry name" value="TWO-COMPONENT RESPONSE REGULATOR ORR33"/>
    <property type="match status" value="1"/>
</dbReference>
<dbReference type="Gene3D" id="3.40.50.2300">
    <property type="match status" value="1"/>
</dbReference>
<dbReference type="GO" id="GO:0006355">
    <property type="term" value="P:regulation of DNA-templated transcription"/>
    <property type="evidence" value="ECO:0007669"/>
    <property type="project" value="TreeGrafter"/>
</dbReference>
<evidence type="ECO:0000256" key="3">
    <source>
        <dbReference type="ARBA" id="ARBA00023015"/>
    </source>
</evidence>
<organism evidence="8">
    <name type="scientific">uncultured Alphaproteobacteria bacterium</name>
    <dbReference type="NCBI Taxonomy" id="91750"/>
    <lineage>
        <taxon>Bacteria</taxon>
        <taxon>Pseudomonadati</taxon>
        <taxon>Pseudomonadota</taxon>
        <taxon>Alphaproteobacteria</taxon>
        <taxon>environmental samples</taxon>
    </lineage>
</organism>
<gene>
    <name evidence="8" type="ORF">KL86APRO_10961</name>
</gene>
<name>A0A212JF30_9PROT</name>
<evidence type="ECO:0000256" key="6">
    <source>
        <dbReference type="PROSITE-ProRule" id="PRU00169"/>
    </source>
</evidence>
<keyword evidence="5" id="KW-0804">Transcription</keyword>
<dbReference type="GO" id="GO:0005829">
    <property type="term" value="C:cytosol"/>
    <property type="evidence" value="ECO:0007669"/>
    <property type="project" value="TreeGrafter"/>
</dbReference>
<keyword evidence="4" id="KW-0238">DNA-binding</keyword>
<evidence type="ECO:0000313" key="8">
    <source>
        <dbReference type="EMBL" id="SBV98038.1"/>
    </source>
</evidence>
<dbReference type="InterPro" id="IPR011006">
    <property type="entry name" value="CheY-like_superfamily"/>
</dbReference>
<protein>
    <submittedName>
        <fullName evidence="8">Putative two-component response regulator</fullName>
    </submittedName>
</protein>
<dbReference type="InterPro" id="IPR039420">
    <property type="entry name" value="WalR-like"/>
</dbReference>
<keyword evidence="1 6" id="KW-0597">Phosphoprotein</keyword>
<dbReference type="Pfam" id="PF00072">
    <property type="entry name" value="Response_reg"/>
    <property type="match status" value="1"/>
</dbReference>
<keyword evidence="2" id="KW-0902">Two-component regulatory system</keyword>
<sequence>MSTVSLERLSILLVEDNLYIRDILESVLKQLGFGWVATARNGQEAIEFLQIAGKTSGQAAGLMNVDMILCDLLMSPINGLLLLRWVRMQKESANRFIPFIMISGAADKEYVEAARDLGVTEFVAKPFSAQSILDRVMKVIEHPRQFVTCSSYFGPDRRRKAGMPPGGIGERRRPGDTHATVVYSADKVVKPKNASDVWYFRLPNALREKVGGAGIKGPLQLPKTLLEEAESTLQRQALDFADWAKNYLSKLSKVTEAAMLNPNNRRGHFQEMNMVAHELRGQGGTFGYPLITVFAKSLYEATLPGCPEDDNALSVVKAHTDAMRAVIRDRVSGDGGEIGRELLKSLKYAIDRAGQRTV</sequence>
<accession>A0A212JF30</accession>
<dbReference type="GO" id="GO:0000976">
    <property type="term" value="F:transcription cis-regulatory region binding"/>
    <property type="evidence" value="ECO:0007669"/>
    <property type="project" value="TreeGrafter"/>
</dbReference>
<dbReference type="CDD" id="cd00156">
    <property type="entry name" value="REC"/>
    <property type="match status" value="1"/>
</dbReference>
<dbReference type="PANTHER" id="PTHR48111">
    <property type="entry name" value="REGULATOR OF RPOS"/>
    <property type="match status" value="1"/>
</dbReference>
<dbReference type="EMBL" id="FLUO01000001">
    <property type="protein sequence ID" value="SBV98038.1"/>
    <property type="molecule type" value="Genomic_DNA"/>
</dbReference>
<dbReference type="GO" id="GO:0000156">
    <property type="term" value="F:phosphorelay response regulator activity"/>
    <property type="evidence" value="ECO:0007669"/>
    <property type="project" value="TreeGrafter"/>
</dbReference>
<dbReference type="GO" id="GO:0032993">
    <property type="term" value="C:protein-DNA complex"/>
    <property type="evidence" value="ECO:0007669"/>
    <property type="project" value="TreeGrafter"/>
</dbReference>